<comment type="subcellular location">
    <subcellularLocation>
        <location evidence="1">Cell membrane</location>
        <topology evidence="1">Multi-pass membrane protein</topology>
    </subcellularLocation>
</comment>
<keyword evidence="10" id="KW-1185">Reference proteome</keyword>
<dbReference type="PROSITE" id="PS50885">
    <property type="entry name" value="HAMP"/>
    <property type="match status" value="1"/>
</dbReference>
<evidence type="ECO:0000256" key="7">
    <source>
        <dbReference type="SAM" id="Phobius"/>
    </source>
</evidence>
<gene>
    <name evidence="9" type="ORF">ACFFSY_01395</name>
</gene>
<feature type="transmembrane region" description="Helical" evidence="7">
    <location>
        <begin position="12"/>
        <end position="33"/>
    </location>
</feature>
<evidence type="ECO:0000256" key="2">
    <source>
        <dbReference type="ARBA" id="ARBA00022475"/>
    </source>
</evidence>
<proteinExistence type="predicted"/>
<keyword evidence="5 9" id="KW-0418">Kinase</keyword>
<dbReference type="InterPro" id="IPR010559">
    <property type="entry name" value="Sig_transdc_His_kin_internal"/>
</dbReference>
<organism evidence="9 10">
    <name type="scientific">Paenibacillus aurantiacus</name>
    <dbReference type="NCBI Taxonomy" id="1936118"/>
    <lineage>
        <taxon>Bacteria</taxon>
        <taxon>Bacillati</taxon>
        <taxon>Bacillota</taxon>
        <taxon>Bacilli</taxon>
        <taxon>Bacillales</taxon>
        <taxon>Paenibacillaceae</taxon>
        <taxon>Paenibacillus</taxon>
    </lineage>
</organism>
<evidence type="ECO:0000256" key="5">
    <source>
        <dbReference type="ARBA" id="ARBA00022777"/>
    </source>
</evidence>
<reference evidence="9 10" key="1">
    <citation type="submission" date="2024-09" db="EMBL/GenBank/DDBJ databases">
        <authorList>
            <person name="Sun Q."/>
            <person name="Mori K."/>
        </authorList>
    </citation>
    <scope>NUCLEOTIDE SEQUENCE [LARGE SCALE GENOMIC DNA]</scope>
    <source>
        <strain evidence="9 10">TISTR 2452</strain>
    </source>
</reference>
<dbReference type="GO" id="GO:0004673">
    <property type="term" value="F:protein histidine kinase activity"/>
    <property type="evidence" value="ECO:0007669"/>
    <property type="project" value="UniProtKB-EC"/>
</dbReference>
<evidence type="ECO:0000259" key="8">
    <source>
        <dbReference type="PROSITE" id="PS50885"/>
    </source>
</evidence>
<feature type="transmembrane region" description="Helical" evidence="7">
    <location>
        <begin position="290"/>
        <end position="314"/>
    </location>
</feature>
<dbReference type="SUPFAM" id="SSF158472">
    <property type="entry name" value="HAMP domain-like"/>
    <property type="match status" value="1"/>
</dbReference>
<evidence type="ECO:0000256" key="3">
    <source>
        <dbReference type="ARBA" id="ARBA00022553"/>
    </source>
</evidence>
<evidence type="ECO:0000256" key="4">
    <source>
        <dbReference type="ARBA" id="ARBA00022679"/>
    </source>
</evidence>
<dbReference type="SMART" id="SM00304">
    <property type="entry name" value="HAMP"/>
    <property type="match status" value="1"/>
</dbReference>
<evidence type="ECO:0000256" key="1">
    <source>
        <dbReference type="ARBA" id="ARBA00004651"/>
    </source>
</evidence>
<dbReference type="EMBL" id="JBHMDO010000003">
    <property type="protein sequence ID" value="MFB9324592.1"/>
    <property type="molecule type" value="Genomic_DNA"/>
</dbReference>
<dbReference type="InterPro" id="IPR003594">
    <property type="entry name" value="HATPase_dom"/>
</dbReference>
<dbReference type="InterPro" id="IPR003660">
    <property type="entry name" value="HAMP_dom"/>
</dbReference>
<dbReference type="InterPro" id="IPR050640">
    <property type="entry name" value="Bact_2-comp_sensor_kinase"/>
</dbReference>
<accession>A0ABV5KKD5</accession>
<name>A0ABV5KKD5_9BACL</name>
<keyword evidence="3" id="KW-0597">Phosphoprotein</keyword>
<dbReference type="CDD" id="cd06225">
    <property type="entry name" value="HAMP"/>
    <property type="match status" value="1"/>
</dbReference>
<comment type="caution">
    <text evidence="9">The sequence shown here is derived from an EMBL/GenBank/DDBJ whole genome shotgun (WGS) entry which is preliminary data.</text>
</comment>
<evidence type="ECO:0000313" key="9">
    <source>
        <dbReference type="EMBL" id="MFB9324592.1"/>
    </source>
</evidence>
<dbReference type="Pfam" id="PF06580">
    <property type="entry name" value="His_kinase"/>
    <property type="match status" value="1"/>
</dbReference>
<keyword evidence="7" id="KW-1133">Transmembrane helix</keyword>
<dbReference type="PANTHER" id="PTHR34220">
    <property type="entry name" value="SENSOR HISTIDINE KINASE YPDA"/>
    <property type="match status" value="1"/>
</dbReference>
<feature type="domain" description="HAMP" evidence="8">
    <location>
        <begin position="311"/>
        <end position="363"/>
    </location>
</feature>
<evidence type="ECO:0000313" key="10">
    <source>
        <dbReference type="Proteomes" id="UP001589747"/>
    </source>
</evidence>
<dbReference type="InterPro" id="IPR036890">
    <property type="entry name" value="HATPase_C_sf"/>
</dbReference>
<keyword evidence="2" id="KW-1003">Cell membrane</keyword>
<dbReference type="RefSeq" id="WP_377488774.1">
    <property type="nucleotide sequence ID" value="NZ_JBHMDO010000003.1"/>
</dbReference>
<dbReference type="Gene3D" id="6.10.340.10">
    <property type="match status" value="1"/>
</dbReference>
<dbReference type="Pfam" id="PF02518">
    <property type="entry name" value="HATPase_c"/>
    <property type="match status" value="1"/>
</dbReference>
<dbReference type="Pfam" id="PF00672">
    <property type="entry name" value="HAMP"/>
    <property type="match status" value="1"/>
</dbReference>
<sequence length="583" mass="65581">MRPFIRNSIFSKLLASFLLLSIIPLMLSGWFVLTNSESTLNAKLNRETMNMLDQKLKTLTFFISDVSRMGGAITAHPGIAAYLSASSEAQGQAYLPEIDRMLAAAQAIRPENVGITLLGDNGLVHAYGYEPRGTAASSAAFAWLPSAGDLTGPEPYAISMMHERAYSRTEPEQLVFSYVQRINGNDGGASDGAGGTLVIDFKLDVLRDLLKNIFLLGDIYNDYASGVIVTDREGQMLYPYAAGTFVAGDFERMQAHYYLIQRYDRTTDWHFTAYFLKRELYQPITKMRQAALTVALISIAFCLLASLLLSNLIAKPITALRHLMRKVGRGDFDVHYEGQSGDEIGALGHGFNTMVGRIRDLMGQVYDEQEQKRRAEITAMQSQINPHFLYNTLESINSLARKSKQTDISRMIVLLGRLLRTSIGTFDDMILIDKEMTYIRNYLDIHTLRMKEGFRYEIRLDDDISRLYTIKWIVQPVIENAIIHGLGPDQRGGAIEVRGWCEEEDVYIRVTDQGAGMAPEAAAKLNDDLEHRALELTKHHGKVGLFNVQSRIRLHFGAPYGIRVEQVQEGFSVIFRLPRREEP</sequence>
<dbReference type="Proteomes" id="UP001589747">
    <property type="component" value="Unassembled WGS sequence"/>
</dbReference>
<keyword evidence="4 9" id="KW-0808">Transferase</keyword>
<dbReference type="EC" id="2.7.13.3" evidence="9"/>
<dbReference type="Gene3D" id="3.30.565.10">
    <property type="entry name" value="Histidine kinase-like ATPase, C-terminal domain"/>
    <property type="match status" value="1"/>
</dbReference>
<dbReference type="SUPFAM" id="SSF55874">
    <property type="entry name" value="ATPase domain of HSP90 chaperone/DNA topoisomerase II/histidine kinase"/>
    <property type="match status" value="1"/>
</dbReference>
<keyword evidence="7" id="KW-0812">Transmembrane</keyword>
<evidence type="ECO:0000256" key="6">
    <source>
        <dbReference type="ARBA" id="ARBA00023136"/>
    </source>
</evidence>
<keyword evidence="6 7" id="KW-0472">Membrane</keyword>
<dbReference type="PANTHER" id="PTHR34220:SF7">
    <property type="entry name" value="SENSOR HISTIDINE KINASE YPDA"/>
    <property type="match status" value="1"/>
</dbReference>
<protein>
    <submittedName>
        <fullName evidence="9">Sensor histidine kinase</fullName>
        <ecNumber evidence="9">2.7.13.3</ecNumber>
    </submittedName>
</protein>